<accession>A0ACC0K1V5</accession>
<dbReference type="Proteomes" id="UP001064048">
    <property type="component" value="Chromosome Z"/>
</dbReference>
<comment type="caution">
    <text evidence="1">The sequence shown here is derived from an EMBL/GenBank/DDBJ whole genome shotgun (WGS) entry which is preliminary data.</text>
</comment>
<evidence type="ECO:0000313" key="2">
    <source>
        <dbReference type="Proteomes" id="UP001064048"/>
    </source>
</evidence>
<dbReference type="EMBL" id="CM046131">
    <property type="protein sequence ID" value="KAI8430407.1"/>
    <property type="molecule type" value="Genomic_DNA"/>
</dbReference>
<organism evidence="1 2">
    <name type="scientific">Choristoneura fumiferana</name>
    <name type="common">Spruce budworm moth</name>
    <name type="synonym">Archips fumiferana</name>
    <dbReference type="NCBI Taxonomy" id="7141"/>
    <lineage>
        <taxon>Eukaryota</taxon>
        <taxon>Metazoa</taxon>
        <taxon>Ecdysozoa</taxon>
        <taxon>Arthropoda</taxon>
        <taxon>Hexapoda</taxon>
        <taxon>Insecta</taxon>
        <taxon>Pterygota</taxon>
        <taxon>Neoptera</taxon>
        <taxon>Endopterygota</taxon>
        <taxon>Lepidoptera</taxon>
        <taxon>Glossata</taxon>
        <taxon>Ditrysia</taxon>
        <taxon>Tortricoidea</taxon>
        <taxon>Tortricidae</taxon>
        <taxon>Tortricinae</taxon>
        <taxon>Choristoneura</taxon>
    </lineage>
</organism>
<gene>
    <name evidence="1" type="ORF">MSG28_000690</name>
</gene>
<reference evidence="1 2" key="1">
    <citation type="journal article" date="2022" name="Genome Biol. Evol.">
        <title>The Spruce Budworm Genome: Reconstructing the Evolutionary History of Antifreeze Proteins.</title>
        <authorList>
            <person name="Beliveau C."/>
            <person name="Gagne P."/>
            <person name="Picq S."/>
            <person name="Vernygora O."/>
            <person name="Keeling C.I."/>
            <person name="Pinkney K."/>
            <person name="Doucet D."/>
            <person name="Wen F."/>
            <person name="Johnston J.S."/>
            <person name="Maaroufi H."/>
            <person name="Boyle B."/>
            <person name="Laroche J."/>
            <person name="Dewar K."/>
            <person name="Juretic N."/>
            <person name="Blackburn G."/>
            <person name="Nisole A."/>
            <person name="Brunet B."/>
            <person name="Brandao M."/>
            <person name="Lumley L."/>
            <person name="Duan J."/>
            <person name="Quan G."/>
            <person name="Lucarotti C.J."/>
            <person name="Roe A.D."/>
            <person name="Sperling F.A.H."/>
            <person name="Levesque R.C."/>
            <person name="Cusson M."/>
        </authorList>
    </citation>
    <scope>NUCLEOTIDE SEQUENCE [LARGE SCALE GENOMIC DNA]</scope>
    <source>
        <strain evidence="1">Glfc:IPQL:Cfum</strain>
    </source>
</reference>
<proteinExistence type="predicted"/>
<protein>
    <submittedName>
        <fullName evidence="1">Uncharacterized protein</fullName>
    </submittedName>
</protein>
<keyword evidence="2" id="KW-1185">Reference proteome</keyword>
<evidence type="ECO:0000313" key="1">
    <source>
        <dbReference type="EMBL" id="KAI8430407.1"/>
    </source>
</evidence>
<sequence length="150" mass="16388">MTTYPMEFLNSLSASGLLAHTITLKVGVPIMLLRNLSPPKLCNGTRLKVAQILTGCGAGEAVFIPRIPLNPSNFPFRFKRLQFLVSVCFAMTINKSQGQTLRTAGADLRTSCFSHGQLYVACSSVTSCTELFVLLPAGETHNVVYREILH</sequence>
<name>A0ACC0K1V5_CHOFU</name>